<gene>
    <name evidence="7" type="ORF">IDSA_05630</name>
</gene>
<evidence type="ECO:0000313" key="7">
    <source>
        <dbReference type="EMBL" id="KFZ30071.1"/>
    </source>
</evidence>
<keyword evidence="4 6" id="KW-1133">Transmembrane helix</keyword>
<dbReference type="PIRSF" id="PIRSF005859">
    <property type="entry name" value="PBR"/>
    <property type="match status" value="1"/>
</dbReference>
<dbReference type="Proteomes" id="UP000054363">
    <property type="component" value="Unassembled WGS sequence"/>
</dbReference>
<sequence length="162" mass="18186">MSIGKQLAGLIGWLVLVYIAAAIGGFGSANAPVFYRELTLPGWAPPAWLFGPVWTALYTMMGVAAWLVWRQQGYAGTARPALKIFIIQLALNALWSWLFFGFYLGLIAFIEIIALWAFILATIILFWRQRKAAALLLVPYFVWVTFAAALSYQIWQLNPEVL</sequence>
<dbReference type="RefSeq" id="WP_034777169.1">
    <property type="nucleotide sequence ID" value="NZ_JPER01000010.1"/>
</dbReference>
<evidence type="ECO:0000256" key="5">
    <source>
        <dbReference type="ARBA" id="ARBA00023136"/>
    </source>
</evidence>
<dbReference type="Gene3D" id="1.20.1260.100">
    <property type="entry name" value="TspO/MBR protein"/>
    <property type="match status" value="1"/>
</dbReference>
<keyword evidence="3 6" id="KW-0812">Transmembrane</keyword>
<feature type="transmembrane region" description="Helical" evidence="6">
    <location>
        <begin position="81"/>
        <end position="100"/>
    </location>
</feature>
<dbReference type="PANTHER" id="PTHR10057">
    <property type="entry name" value="PERIPHERAL-TYPE BENZODIAZEPINE RECEPTOR"/>
    <property type="match status" value="1"/>
</dbReference>
<dbReference type="EMBL" id="JPER01000010">
    <property type="protein sequence ID" value="KFZ30071.1"/>
    <property type="molecule type" value="Genomic_DNA"/>
</dbReference>
<comment type="similarity">
    <text evidence="2">Belongs to the TspO/BZRP family.</text>
</comment>
<dbReference type="eggNOG" id="COG3476">
    <property type="taxonomic scope" value="Bacteria"/>
</dbReference>
<feature type="transmembrane region" description="Helical" evidence="6">
    <location>
        <begin position="47"/>
        <end position="69"/>
    </location>
</feature>
<dbReference type="STRING" id="435908.IDSA_05630"/>
<evidence type="ECO:0008006" key="9">
    <source>
        <dbReference type="Google" id="ProtNLM"/>
    </source>
</evidence>
<comment type="caution">
    <text evidence="7">The sequence shown here is derived from an EMBL/GenBank/DDBJ whole genome shotgun (WGS) entry which is preliminary data.</text>
</comment>
<evidence type="ECO:0000256" key="1">
    <source>
        <dbReference type="ARBA" id="ARBA00004141"/>
    </source>
</evidence>
<evidence type="ECO:0000256" key="3">
    <source>
        <dbReference type="ARBA" id="ARBA00022692"/>
    </source>
</evidence>
<organism evidence="7 8">
    <name type="scientific">Pseudidiomarina salinarum</name>
    <dbReference type="NCBI Taxonomy" id="435908"/>
    <lineage>
        <taxon>Bacteria</taxon>
        <taxon>Pseudomonadati</taxon>
        <taxon>Pseudomonadota</taxon>
        <taxon>Gammaproteobacteria</taxon>
        <taxon>Alteromonadales</taxon>
        <taxon>Idiomarinaceae</taxon>
        <taxon>Pseudidiomarina</taxon>
    </lineage>
</organism>
<keyword evidence="8" id="KW-1185">Reference proteome</keyword>
<dbReference type="Pfam" id="PF03073">
    <property type="entry name" value="TspO_MBR"/>
    <property type="match status" value="1"/>
</dbReference>
<dbReference type="FunFam" id="1.20.1260.100:FF:000001">
    <property type="entry name" value="translocator protein 2"/>
    <property type="match status" value="1"/>
</dbReference>
<comment type="subcellular location">
    <subcellularLocation>
        <location evidence="1">Membrane</location>
        <topology evidence="1">Multi-pass membrane protein</topology>
    </subcellularLocation>
</comment>
<feature type="transmembrane region" description="Helical" evidence="6">
    <location>
        <begin position="106"/>
        <end position="127"/>
    </location>
</feature>
<feature type="transmembrane region" description="Helical" evidence="6">
    <location>
        <begin position="134"/>
        <end position="155"/>
    </location>
</feature>
<dbReference type="CDD" id="cd15904">
    <property type="entry name" value="TSPO_MBR"/>
    <property type="match status" value="1"/>
</dbReference>
<accession>A0A094JBV4</accession>
<feature type="transmembrane region" description="Helical" evidence="6">
    <location>
        <begin position="7"/>
        <end position="27"/>
    </location>
</feature>
<dbReference type="OrthoDB" id="9795496at2"/>
<dbReference type="AlphaFoldDB" id="A0A094JBV4"/>
<proteinExistence type="inferred from homology"/>
<protein>
    <recommendedName>
        <fullName evidence="9">Sensory protein</fullName>
    </recommendedName>
</protein>
<dbReference type="InterPro" id="IPR004307">
    <property type="entry name" value="TspO_MBR"/>
</dbReference>
<keyword evidence="5 6" id="KW-0472">Membrane</keyword>
<reference evidence="7 8" key="1">
    <citation type="submission" date="2014-06" db="EMBL/GenBank/DDBJ databases">
        <title>The draft genome sequence of Idiomarina salinarum ISL-52.</title>
        <authorList>
            <person name="Du J."/>
            <person name="Shao Z."/>
        </authorList>
    </citation>
    <scope>NUCLEOTIDE SEQUENCE [LARGE SCALE GENOMIC DNA]</scope>
    <source>
        <strain evidence="7 8">ISL-52</strain>
    </source>
</reference>
<evidence type="ECO:0000256" key="2">
    <source>
        <dbReference type="ARBA" id="ARBA00007524"/>
    </source>
</evidence>
<evidence type="ECO:0000256" key="4">
    <source>
        <dbReference type="ARBA" id="ARBA00022989"/>
    </source>
</evidence>
<evidence type="ECO:0000256" key="6">
    <source>
        <dbReference type="SAM" id="Phobius"/>
    </source>
</evidence>
<dbReference type="PANTHER" id="PTHR10057:SF0">
    <property type="entry name" value="TRANSLOCATOR PROTEIN"/>
    <property type="match status" value="1"/>
</dbReference>
<dbReference type="InterPro" id="IPR038330">
    <property type="entry name" value="TspO/MBR-related_sf"/>
</dbReference>
<name>A0A094JBV4_9GAMM</name>
<evidence type="ECO:0000313" key="8">
    <source>
        <dbReference type="Proteomes" id="UP000054363"/>
    </source>
</evidence>
<dbReference type="GO" id="GO:0033013">
    <property type="term" value="P:tetrapyrrole metabolic process"/>
    <property type="evidence" value="ECO:0007669"/>
    <property type="project" value="UniProtKB-ARBA"/>
</dbReference>
<dbReference type="GO" id="GO:0016020">
    <property type="term" value="C:membrane"/>
    <property type="evidence" value="ECO:0007669"/>
    <property type="project" value="UniProtKB-SubCell"/>
</dbReference>